<dbReference type="EMBL" id="MKKU01000355">
    <property type="protein sequence ID" value="RNF14662.1"/>
    <property type="molecule type" value="Genomic_DNA"/>
</dbReference>
<proteinExistence type="predicted"/>
<name>A0A3R7LHQ1_9TRYP</name>
<keyword evidence="2" id="KW-1185">Reference proteome</keyword>
<evidence type="ECO:0000313" key="2">
    <source>
        <dbReference type="Proteomes" id="UP000284403"/>
    </source>
</evidence>
<reference evidence="1 2" key="1">
    <citation type="journal article" date="2018" name="BMC Genomics">
        <title>Genomic comparison of Trypanosoma conorhini and Trypanosoma rangeli to Trypanosoma cruzi strains of high and low virulence.</title>
        <authorList>
            <person name="Bradwell K.R."/>
            <person name="Koparde V.N."/>
            <person name="Matveyev A.V."/>
            <person name="Serrano M.G."/>
            <person name="Alves J.M."/>
            <person name="Parikh H."/>
            <person name="Huang B."/>
            <person name="Lee V."/>
            <person name="Espinosa-Alvarez O."/>
            <person name="Ortiz P.A."/>
            <person name="Costa-Martins A.G."/>
            <person name="Teixeira M.M."/>
            <person name="Buck G.A."/>
        </authorList>
    </citation>
    <scope>NUCLEOTIDE SEQUENCE [LARGE SCALE GENOMIC DNA]</scope>
    <source>
        <strain evidence="1 2">025E</strain>
    </source>
</reference>
<dbReference type="RefSeq" id="XP_029227227.1">
    <property type="nucleotide sequence ID" value="XM_029372630.1"/>
</dbReference>
<evidence type="ECO:0000313" key="1">
    <source>
        <dbReference type="EMBL" id="RNF14662.1"/>
    </source>
</evidence>
<organism evidence="1 2">
    <name type="scientific">Trypanosoma conorhini</name>
    <dbReference type="NCBI Taxonomy" id="83891"/>
    <lineage>
        <taxon>Eukaryota</taxon>
        <taxon>Discoba</taxon>
        <taxon>Euglenozoa</taxon>
        <taxon>Kinetoplastea</taxon>
        <taxon>Metakinetoplastina</taxon>
        <taxon>Trypanosomatida</taxon>
        <taxon>Trypanosomatidae</taxon>
        <taxon>Trypanosoma</taxon>
    </lineage>
</organism>
<protein>
    <submittedName>
        <fullName evidence="1">Uncharacterized protein</fullName>
    </submittedName>
</protein>
<comment type="caution">
    <text evidence="1">The sequence shown here is derived from an EMBL/GenBank/DDBJ whole genome shotgun (WGS) entry which is preliminary data.</text>
</comment>
<gene>
    <name evidence="1" type="ORF">Tco025E_05738</name>
</gene>
<accession>A0A3R7LHQ1</accession>
<sequence>MVYVEWNSWCWVRFGGVWMNCGLCLGEVGIFFHSAIASISAPWGPPRCGVVPRCWRDGIGGLKGPSIRRRHADIILSLKCNINIFFLPGLFVSKPLGPLAYRPACVE</sequence>
<dbReference type="Proteomes" id="UP000284403">
    <property type="component" value="Unassembled WGS sequence"/>
</dbReference>
<dbReference type="AlphaFoldDB" id="A0A3R7LHQ1"/>
<dbReference type="GeneID" id="40319349"/>